<dbReference type="EMBL" id="CP036266">
    <property type="protein sequence ID" value="QDT21416.1"/>
    <property type="molecule type" value="Genomic_DNA"/>
</dbReference>
<dbReference type="PIRSF" id="PIRSF034888">
    <property type="entry name" value="P-loop_UCP034888"/>
    <property type="match status" value="1"/>
</dbReference>
<dbReference type="Proteomes" id="UP000320421">
    <property type="component" value="Chromosome"/>
</dbReference>
<evidence type="ECO:0008006" key="6">
    <source>
        <dbReference type="Google" id="ProtNLM"/>
    </source>
</evidence>
<proteinExistence type="predicted"/>
<dbReference type="AlphaFoldDB" id="A0A517PPW9"/>
<accession>A0A517PPW9</accession>
<dbReference type="InterPro" id="IPR014592">
    <property type="entry name" value="P-loop_UCP034888"/>
</dbReference>
<feature type="domain" description="ATPase AAA-type core" evidence="3">
    <location>
        <begin position="213"/>
        <end position="317"/>
    </location>
</feature>
<dbReference type="RefSeq" id="WP_197997161.1">
    <property type="nucleotide sequence ID" value="NZ_CP036266.1"/>
</dbReference>
<evidence type="ECO:0000259" key="1">
    <source>
        <dbReference type="Pfam" id="PF12476"/>
    </source>
</evidence>
<evidence type="ECO:0000313" key="5">
    <source>
        <dbReference type="Proteomes" id="UP000320421"/>
    </source>
</evidence>
<dbReference type="InterPro" id="IPR003959">
    <property type="entry name" value="ATPase_AAA_core"/>
</dbReference>
<dbReference type="InterPro" id="IPR051396">
    <property type="entry name" value="Bact_Antivir_Def_Nuclease"/>
</dbReference>
<gene>
    <name evidence="4" type="ORF">HG66A1_32170</name>
</gene>
<feature type="domain" description="Endonuclease GajA/Old nuclease/RecF-like AAA" evidence="2">
    <location>
        <begin position="1"/>
        <end position="48"/>
    </location>
</feature>
<dbReference type="Pfam" id="PF12476">
    <property type="entry name" value="DUF3696"/>
    <property type="match status" value="1"/>
</dbReference>
<dbReference type="InterPro" id="IPR041685">
    <property type="entry name" value="AAA_GajA/Old/RecF-like"/>
</dbReference>
<organism evidence="4 5">
    <name type="scientific">Gimesia chilikensis</name>
    <dbReference type="NCBI Taxonomy" id="2605989"/>
    <lineage>
        <taxon>Bacteria</taxon>
        <taxon>Pseudomonadati</taxon>
        <taxon>Planctomycetota</taxon>
        <taxon>Planctomycetia</taxon>
        <taxon>Planctomycetales</taxon>
        <taxon>Planctomycetaceae</taxon>
        <taxon>Gimesia</taxon>
    </lineage>
</organism>
<dbReference type="SUPFAM" id="SSF52540">
    <property type="entry name" value="P-loop containing nucleoside triphosphate hydrolases"/>
    <property type="match status" value="1"/>
</dbReference>
<dbReference type="PANTHER" id="PTHR43581:SF2">
    <property type="entry name" value="EXCINUCLEASE ATPASE SUBUNIT"/>
    <property type="match status" value="1"/>
</dbReference>
<sequence length="382" mass="42382">MITQIELECFKCFEVLKLPLAPLTLLSGTNASGKSSILQSMVLLHQTILNHEWSTRLQLNGPELQLGTVHDVVDKVHGRREFKIALSDENCYVKWAFSYEEEEDKQAMSAAVGSVGVNGDFVQSPDKLRFLFPAPLKTAENLANRLKELTYLTAERVGPRDSYRLQDPTATQFVGSRGENTVGLLYQRREKQVLSALVLDSFTHTLLHQVEARMELFFPGTSLKVQPVPEANMVTLGITNSGETGFHRPMNVGFGLTQVLPIIVAALSAKEGDLLLIENPEVHLHPAGQAMMGEFLSEVAAAGIQVIVESHSDHVLNGIRRAVKGQKLSDEKVSLHFFNSRKDGQQQFTSPTIDASGNIDQWPSGFFDQYDKDLNYFAGWGE</sequence>
<dbReference type="InterPro" id="IPR022532">
    <property type="entry name" value="DUF3696"/>
</dbReference>
<dbReference type="PANTHER" id="PTHR43581">
    <property type="entry name" value="ATP/GTP PHOSPHATASE"/>
    <property type="match status" value="1"/>
</dbReference>
<dbReference type="Gene3D" id="3.40.50.300">
    <property type="entry name" value="P-loop containing nucleotide triphosphate hydrolases"/>
    <property type="match status" value="2"/>
</dbReference>
<dbReference type="Pfam" id="PF13175">
    <property type="entry name" value="AAA_15"/>
    <property type="match status" value="1"/>
</dbReference>
<name>A0A517PPW9_9PLAN</name>
<feature type="domain" description="DUF3696" evidence="1">
    <location>
        <begin position="329"/>
        <end position="375"/>
    </location>
</feature>
<dbReference type="GO" id="GO:0005524">
    <property type="term" value="F:ATP binding"/>
    <property type="evidence" value="ECO:0007669"/>
    <property type="project" value="InterPro"/>
</dbReference>
<keyword evidence="5" id="KW-1185">Reference proteome</keyword>
<dbReference type="Pfam" id="PF13304">
    <property type="entry name" value="AAA_21"/>
    <property type="match status" value="1"/>
</dbReference>
<reference evidence="4 5" key="1">
    <citation type="submission" date="2019-02" db="EMBL/GenBank/DDBJ databases">
        <title>Deep-cultivation of Planctomycetes and their phenomic and genomic characterization uncovers novel biology.</title>
        <authorList>
            <person name="Wiegand S."/>
            <person name="Jogler M."/>
            <person name="Boedeker C."/>
            <person name="Pinto D."/>
            <person name="Vollmers J."/>
            <person name="Rivas-Marin E."/>
            <person name="Kohn T."/>
            <person name="Peeters S.H."/>
            <person name="Heuer A."/>
            <person name="Rast P."/>
            <person name="Oberbeckmann S."/>
            <person name="Bunk B."/>
            <person name="Jeske O."/>
            <person name="Meyerdierks A."/>
            <person name="Storesund J.E."/>
            <person name="Kallscheuer N."/>
            <person name="Luecker S."/>
            <person name="Lage O.M."/>
            <person name="Pohl T."/>
            <person name="Merkel B.J."/>
            <person name="Hornburger P."/>
            <person name="Mueller R.-W."/>
            <person name="Bruemmer F."/>
            <person name="Labrenz M."/>
            <person name="Spormann A.M."/>
            <person name="Op den Camp H."/>
            <person name="Overmann J."/>
            <person name="Amann R."/>
            <person name="Jetten M.S.M."/>
            <person name="Mascher T."/>
            <person name="Medema M.H."/>
            <person name="Devos D.P."/>
            <person name="Kaster A.-K."/>
            <person name="Ovreas L."/>
            <person name="Rohde M."/>
            <person name="Galperin M.Y."/>
            <person name="Jogler C."/>
        </authorList>
    </citation>
    <scope>NUCLEOTIDE SEQUENCE [LARGE SCALE GENOMIC DNA]</scope>
    <source>
        <strain evidence="4 5">HG66A1</strain>
    </source>
</reference>
<evidence type="ECO:0000259" key="3">
    <source>
        <dbReference type="Pfam" id="PF13304"/>
    </source>
</evidence>
<evidence type="ECO:0000313" key="4">
    <source>
        <dbReference type="EMBL" id="QDT21416.1"/>
    </source>
</evidence>
<protein>
    <recommendedName>
        <fullName evidence="6">DUF3696 domain-containing protein</fullName>
    </recommendedName>
</protein>
<dbReference type="GO" id="GO:0016887">
    <property type="term" value="F:ATP hydrolysis activity"/>
    <property type="evidence" value="ECO:0007669"/>
    <property type="project" value="InterPro"/>
</dbReference>
<dbReference type="InterPro" id="IPR027417">
    <property type="entry name" value="P-loop_NTPase"/>
</dbReference>
<evidence type="ECO:0000259" key="2">
    <source>
        <dbReference type="Pfam" id="PF13175"/>
    </source>
</evidence>